<evidence type="ECO:0000256" key="1">
    <source>
        <dbReference type="SAM" id="MobiDB-lite"/>
    </source>
</evidence>
<sequence>MSGEVPFRTDRRTGQLRSPRNTAPAGAGPWDVKRVLKPFYAPANRDWELIEVPAQRFIAADGSGDPATAPAYAEAVEALYAVAYAIKFAGRRTLGQDLVVAPLEGLWYADDASVFTAGEKARWQWTMLISQPDWVTDAFIADAIAVVRAKKKLPALASVRVEALDEGLCAQLLHLGSYADEAPTLAGLHGEFLAEHGLRMNGRHHELYLGDPRRTEPAKLRTVLRQPVAPV</sequence>
<evidence type="ECO:0000313" key="3">
    <source>
        <dbReference type="EMBL" id="TFC47087.1"/>
    </source>
</evidence>
<dbReference type="Pfam" id="PF06445">
    <property type="entry name" value="GyrI-like"/>
    <property type="match status" value="1"/>
</dbReference>
<dbReference type="InterPro" id="IPR029442">
    <property type="entry name" value="GyrI-like"/>
</dbReference>
<gene>
    <name evidence="3" type="ORF">E3O49_08860</name>
</gene>
<dbReference type="Gene3D" id="3.20.80.10">
    <property type="entry name" value="Regulatory factor, effector binding domain"/>
    <property type="match status" value="1"/>
</dbReference>
<dbReference type="SUPFAM" id="SSF55136">
    <property type="entry name" value="Probable bacterial effector-binding domain"/>
    <property type="match status" value="1"/>
</dbReference>
<protein>
    <recommendedName>
        <fullName evidence="2">GyrI-like small molecule binding domain-containing protein</fullName>
    </recommendedName>
</protein>
<evidence type="ECO:0000259" key="2">
    <source>
        <dbReference type="Pfam" id="PF06445"/>
    </source>
</evidence>
<evidence type="ECO:0000313" key="4">
    <source>
        <dbReference type="Proteomes" id="UP000297403"/>
    </source>
</evidence>
<dbReference type="RefSeq" id="WP_134366788.1">
    <property type="nucleotide sequence ID" value="NZ_SOFY01000047.1"/>
</dbReference>
<feature type="domain" description="GyrI-like small molecule binding" evidence="2">
    <location>
        <begin position="48"/>
        <end position="225"/>
    </location>
</feature>
<organism evidence="3 4">
    <name type="scientific">Cryobacterium shii</name>
    <dbReference type="NCBI Taxonomy" id="1259235"/>
    <lineage>
        <taxon>Bacteria</taxon>
        <taxon>Bacillati</taxon>
        <taxon>Actinomycetota</taxon>
        <taxon>Actinomycetes</taxon>
        <taxon>Micrococcales</taxon>
        <taxon>Microbacteriaceae</taxon>
        <taxon>Cryobacterium</taxon>
    </lineage>
</organism>
<dbReference type="AlphaFoldDB" id="A0AAQ2HFM1"/>
<dbReference type="InterPro" id="IPR008319">
    <property type="entry name" value="GyrI-like_CCH_Lin2189-like"/>
</dbReference>
<feature type="region of interest" description="Disordered" evidence="1">
    <location>
        <begin position="1"/>
        <end position="29"/>
    </location>
</feature>
<name>A0AAQ2HFM1_9MICO</name>
<dbReference type="Proteomes" id="UP000297403">
    <property type="component" value="Unassembled WGS sequence"/>
</dbReference>
<accession>A0AAQ2HFM1</accession>
<keyword evidence="4" id="KW-1185">Reference proteome</keyword>
<proteinExistence type="predicted"/>
<dbReference type="EMBL" id="SOFY01000047">
    <property type="protein sequence ID" value="TFC47087.1"/>
    <property type="molecule type" value="Genomic_DNA"/>
</dbReference>
<reference evidence="3 4" key="1">
    <citation type="submission" date="2019-03" db="EMBL/GenBank/DDBJ databases">
        <title>Genomics of glacier-inhabiting Cryobacterium strains.</title>
        <authorList>
            <person name="Liu Q."/>
            <person name="Xin Y.-H."/>
        </authorList>
    </citation>
    <scope>NUCLEOTIDE SEQUENCE [LARGE SCALE GENOMIC DNA]</scope>
    <source>
        <strain evidence="4">TMT1-22</strain>
    </source>
</reference>
<dbReference type="InterPro" id="IPR011256">
    <property type="entry name" value="Reg_factor_effector_dom_sf"/>
</dbReference>
<dbReference type="PIRSF" id="PIRSF031644">
    <property type="entry name" value="UCP031644"/>
    <property type="match status" value="1"/>
</dbReference>
<comment type="caution">
    <text evidence="3">The sequence shown here is derived from an EMBL/GenBank/DDBJ whole genome shotgun (WGS) entry which is preliminary data.</text>
</comment>